<accession>A0A1M4XV47</accession>
<evidence type="ECO:0000313" key="2">
    <source>
        <dbReference type="EMBL" id="SHE97359.1"/>
    </source>
</evidence>
<dbReference type="RefSeq" id="WP_072896865.1">
    <property type="nucleotide sequence ID" value="NZ_FQVM01000021.1"/>
</dbReference>
<name>A0A1M4XV47_9CLOT</name>
<protein>
    <submittedName>
        <fullName evidence="2">Uncharacterized protein</fullName>
    </submittedName>
</protein>
<feature type="transmembrane region" description="Helical" evidence="1">
    <location>
        <begin position="7"/>
        <end position="28"/>
    </location>
</feature>
<dbReference type="EMBL" id="FQVM01000021">
    <property type="protein sequence ID" value="SHE97359.1"/>
    <property type="molecule type" value="Genomic_DNA"/>
</dbReference>
<dbReference type="Proteomes" id="UP000184035">
    <property type="component" value="Unassembled WGS sequence"/>
</dbReference>
<keyword evidence="1" id="KW-0812">Transmembrane</keyword>
<keyword evidence="3" id="KW-1185">Reference proteome</keyword>
<dbReference type="OrthoDB" id="1906601at2"/>
<organism evidence="2 3">
    <name type="scientific">Clostridium fallax</name>
    <dbReference type="NCBI Taxonomy" id="1533"/>
    <lineage>
        <taxon>Bacteria</taxon>
        <taxon>Bacillati</taxon>
        <taxon>Bacillota</taxon>
        <taxon>Clostridia</taxon>
        <taxon>Eubacteriales</taxon>
        <taxon>Clostridiaceae</taxon>
        <taxon>Clostridium</taxon>
    </lineage>
</organism>
<keyword evidence="1" id="KW-0472">Membrane</keyword>
<proteinExistence type="predicted"/>
<gene>
    <name evidence="2" type="ORF">SAMN05443638_12126</name>
</gene>
<evidence type="ECO:0000313" key="3">
    <source>
        <dbReference type="Proteomes" id="UP000184035"/>
    </source>
</evidence>
<keyword evidence="1" id="KW-1133">Transmembrane helix</keyword>
<dbReference type="AlphaFoldDB" id="A0A1M4XV47"/>
<evidence type="ECO:0000256" key="1">
    <source>
        <dbReference type="SAM" id="Phobius"/>
    </source>
</evidence>
<sequence length="209" mass="23391">MSKGKKIFISIITAIVILCVSLTCAYYFSFSPKVSVTPISSNITLNKAKLFAKFLPDNFKITSKEAYVESNTNFSSDELTNLFIIAVKENPELKDFITGLKVSIGNNDIDIYCDVKYLSLPMEAKLTFTGEAKDGKGVFHYKEGHIGFLSIPKDVIFSKLQNTSVVQFDKNNGDIILSFESIKELEVKNVTVENNKVNIVFRGTLKFKN</sequence>
<reference evidence="2 3" key="1">
    <citation type="submission" date="2016-11" db="EMBL/GenBank/DDBJ databases">
        <authorList>
            <person name="Jaros S."/>
            <person name="Januszkiewicz K."/>
            <person name="Wedrychowicz H."/>
        </authorList>
    </citation>
    <scope>NUCLEOTIDE SEQUENCE [LARGE SCALE GENOMIC DNA]</scope>
    <source>
        <strain evidence="2 3">DSM 2631</strain>
    </source>
</reference>